<evidence type="ECO:0000313" key="2">
    <source>
        <dbReference type="Proteomes" id="UP000229756"/>
    </source>
</evidence>
<dbReference type="SUPFAM" id="SSF46689">
    <property type="entry name" value="Homeodomain-like"/>
    <property type="match status" value="1"/>
</dbReference>
<dbReference type="Pfam" id="PF01527">
    <property type="entry name" value="HTH_Tnp_1"/>
    <property type="match status" value="1"/>
</dbReference>
<dbReference type="Proteomes" id="UP000229756">
    <property type="component" value="Unassembled WGS sequence"/>
</dbReference>
<evidence type="ECO:0008006" key="3">
    <source>
        <dbReference type="Google" id="ProtNLM"/>
    </source>
</evidence>
<dbReference type="InterPro" id="IPR009057">
    <property type="entry name" value="Homeodomain-like_sf"/>
</dbReference>
<gene>
    <name evidence="1" type="ORF">CO058_04300</name>
</gene>
<organism evidence="1 2">
    <name type="scientific">candidate division WWE3 bacterium CG_4_9_14_0_2_um_filter_35_11</name>
    <dbReference type="NCBI Taxonomy" id="1975077"/>
    <lineage>
        <taxon>Bacteria</taxon>
        <taxon>Katanobacteria</taxon>
    </lineage>
</organism>
<dbReference type="GO" id="GO:0006313">
    <property type="term" value="P:DNA transposition"/>
    <property type="evidence" value="ECO:0007669"/>
    <property type="project" value="InterPro"/>
</dbReference>
<comment type="caution">
    <text evidence="1">The sequence shown here is derived from an EMBL/GenBank/DDBJ whole genome shotgun (WGS) entry which is preliminary data.</text>
</comment>
<dbReference type="GO" id="GO:0003677">
    <property type="term" value="F:DNA binding"/>
    <property type="evidence" value="ECO:0007669"/>
    <property type="project" value="InterPro"/>
</dbReference>
<accession>A0A2M8EKP6</accession>
<sequence>MKVRKFYSNEFKQEILDKVKSGIKATDVASAYAIRVELIYKWASNKIDSNPSSIEIGKLLRENRTLKELLGELLIENNRFKKNLYGKHY</sequence>
<name>A0A2M8EKP6_UNCKA</name>
<proteinExistence type="predicted"/>
<dbReference type="InterPro" id="IPR002514">
    <property type="entry name" value="Transposase_8"/>
</dbReference>
<evidence type="ECO:0000313" key="1">
    <source>
        <dbReference type="EMBL" id="PJC23298.1"/>
    </source>
</evidence>
<protein>
    <recommendedName>
        <fullName evidence="3">Transposase</fullName>
    </recommendedName>
</protein>
<dbReference type="GO" id="GO:0004803">
    <property type="term" value="F:transposase activity"/>
    <property type="evidence" value="ECO:0007669"/>
    <property type="project" value="InterPro"/>
</dbReference>
<dbReference type="AlphaFoldDB" id="A0A2M8EKP6"/>
<dbReference type="EMBL" id="PFSJ01000031">
    <property type="protein sequence ID" value="PJC23298.1"/>
    <property type="molecule type" value="Genomic_DNA"/>
</dbReference>
<reference evidence="2" key="1">
    <citation type="submission" date="2017-09" db="EMBL/GenBank/DDBJ databases">
        <title>Depth-based differentiation of microbial function through sediment-hosted aquifers and enrichment of novel symbionts in the deep terrestrial subsurface.</title>
        <authorList>
            <person name="Probst A.J."/>
            <person name="Ladd B."/>
            <person name="Jarett J.K."/>
            <person name="Geller-Mcgrath D.E."/>
            <person name="Sieber C.M.K."/>
            <person name="Emerson J.B."/>
            <person name="Anantharaman K."/>
            <person name="Thomas B.C."/>
            <person name="Malmstrom R."/>
            <person name="Stieglmeier M."/>
            <person name="Klingl A."/>
            <person name="Woyke T."/>
            <person name="Ryan C.M."/>
            <person name="Banfield J.F."/>
        </authorList>
    </citation>
    <scope>NUCLEOTIDE SEQUENCE [LARGE SCALE GENOMIC DNA]</scope>
</reference>